<dbReference type="AlphaFoldDB" id="A0A0E9XNY2"/>
<reference evidence="1" key="2">
    <citation type="journal article" date="2015" name="Fish Shellfish Immunol.">
        <title>Early steps in the European eel (Anguilla anguilla)-Vibrio vulnificus interaction in the gills: Role of the RtxA13 toxin.</title>
        <authorList>
            <person name="Callol A."/>
            <person name="Pajuelo D."/>
            <person name="Ebbesson L."/>
            <person name="Teles M."/>
            <person name="MacKenzie S."/>
            <person name="Amaro C."/>
        </authorList>
    </citation>
    <scope>NUCLEOTIDE SEQUENCE</scope>
</reference>
<organism evidence="1">
    <name type="scientific">Anguilla anguilla</name>
    <name type="common">European freshwater eel</name>
    <name type="synonym">Muraena anguilla</name>
    <dbReference type="NCBI Taxonomy" id="7936"/>
    <lineage>
        <taxon>Eukaryota</taxon>
        <taxon>Metazoa</taxon>
        <taxon>Chordata</taxon>
        <taxon>Craniata</taxon>
        <taxon>Vertebrata</taxon>
        <taxon>Euteleostomi</taxon>
        <taxon>Actinopterygii</taxon>
        <taxon>Neopterygii</taxon>
        <taxon>Teleostei</taxon>
        <taxon>Anguilliformes</taxon>
        <taxon>Anguillidae</taxon>
        <taxon>Anguilla</taxon>
    </lineage>
</organism>
<proteinExistence type="predicted"/>
<sequence>MNIQQAVKTVINKSAILHQAINSEQTRTCQFIKFV</sequence>
<name>A0A0E9XNY2_ANGAN</name>
<evidence type="ECO:0000313" key="1">
    <source>
        <dbReference type="EMBL" id="JAI04448.1"/>
    </source>
</evidence>
<dbReference type="EMBL" id="GBXM01004130">
    <property type="protein sequence ID" value="JAI04448.1"/>
    <property type="molecule type" value="Transcribed_RNA"/>
</dbReference>
<reference evidence="1" key="1">
    <citation type="submission" date="2014-11" db="EMBL/GenBank/DDBJ databases">
        <authorList>
            <person name="Amaro Gonzalez C."/>
        </authorList>
    </citation>
    <scope>NUCLEOTIDE SEQUENCE</scope>
</reference>
<protein>
    <submittedName>
        <fullName evidence="1">Uncharacterized protein</fullName>
    </submittedName>
</protein>
<accession>A0A0E9XNY2</accession>